<name>A0ABQ0NZV9_9PROT</name>
<keyword evidence="2" id="KW-1185">Reference proteome</keyword>
<reference evidence="1" key="1">
    <citation type="submission" date="2013-04" db="EMBL/GenBank/DDBJ databases">
        <title>The genome sequencing project of 58 acetic acid bacteria.</title>
        <authorList>
            <person name="Okamoto-Kainuma A."/>
            <person name="Ishikawa M."/>
            <person name="Umino S."/>
            <person name="Koizumi Y."/>
            <person name="Shiwa Y."/>
            <person name="Yoshikawa H."/>
            <person name="Matsutani M."/>
            <person name="Matsushita K."/>
        </authorList>
    </citation>
    <scope>NUCLEOTIDE SEQUENCE</scope>
    <source>
        <strain evidence="1">DSM 15669</strain>
    </source>
</reference>
<sequence>MAFESRNAPHKDRILRFYDIYQKLNGPTLLHCKSGADRTGLASGLIILFEGGCTQEALKQLHWRFLHFKGSRTGVLDAFFLLYQQEAEGKIPFIDWVRSHYDEDGLRTAFRKDRATTLLSSLSTNVGKFG</sequence>
<dbReference type="Proteomes" id="UP001062901">
    <property type="component" value="Unassembled WGS sequence"/>
</dbReference>
<evidence type="ECO:0000313" key="2">
    <source>
        <dbReference type="Proteomes" id="UP001062901"/>
    </source>
</evidence>
<dbReference type="InterPro" id="IPR016130">
    <property type="entry name" value="Tyr_Pase_AS"/>
</dbReference>
<comment type="caution">
    <text evidence="1">The sequence shown here is derived from an EMBL/GenBank/DDBJ whole genome shotgun (WGS) entry which is preliminary data.</text>
</comment>
<dbReference type="EMBL" id="BAQD01000036">
    <property type="protein sequence ID" value="GBQ07540.1"/>
    <property type="molecule type" value="Genomic_DNA"/>
</dbReference>
<protein>
    <recommendedName>
        <fullName evidence="3">Tyrosine specific protein phosphatases domain-containing protein</fullName>
    </recommendedName>
</protein>
<organism evidence="1 2">
    <name type="scientific">Saccharibacter floricola DSM 15669</name>
    <dbReference type="NCBI Taxonomy" id="1123227"/>
    <lineage>
        <taxon>Bacteria</taxon>
        <taxon>Pseudomonadati</taxon>
        <taxon>Pseudomonadota</taxon>
        <taxon>Alphaproteobacteria</taxon>
        <taxon>Acetobacterales</taxon>
        <taxon>Acetobacteraceae</taxon>
        <taxon>Saccharibacter</taxon>
    </lineage>
</organism>
<proteinExistence type="predicted"/>
<dbReference type="SUPFAM" id="SSF52799">
    <property type="entry name" value="(Phosphotyrosine protein) phosphatases II"/>
    <property type="match status" value="1"/>
</dbReference>
<accession>A0ABQ0NZV9</accession>
<dbReference type="Gene3D" id="3.90.190.10">
    <property type="entry name" value="Protein tyrosine phosphatase superfamily"/>
    <property type="match status" value="1"/>
</dbReference>
<dbReference type="PROSITE" id="PS00383">
    <property type="entry name" value="TYR_PHOSPHATASE_1"/>
    <property type="match status" value="1"/>
</dbReference>
<gene>
    <name evidence="1" type="ORF">AA15669_1426</name>
</gene>
<evidence type="ECO:0008006" key="3">
    <source>
        <dbReference type="Google" id="ProtNLM"/>
    </source>
</evidence>
<evidence type="ECO:0000313" key="1">
    <source>
        <dbReference type="EMBL" id="GBQ07540.1"/>
    </source>
</evidence>
<dbReference type="InterPro" id="IPR029021">
    <property type="entry name" value="Prot-tyrosine_phosphatase-like"/>
</dbReference>